<accession>A0A0F6Z3Y3</accession>
<evidence type="ECO:0000256" key="1">
    <source>
        <dbReference type="SAM" id="Phobius"/>
    </source>
</evidence>
<keyword evidence="1" id="KW-0472">Membrane</keyword>
<protein>
    <submittedName>
        <fullName evidence="2">Uncharacterized protein</fullName>
    </submittedName>
</protein>
<dbReference type="Proteomes" id="UP000034037">
    <property type="component" value="Chromosome"/>
</dbReference>
<dbReference type="AlphaFoldDB" id="A0A0F6Z3Y3"/>
<gene>
    <name evidence="2" type="ORF">YH66_00920</name>
</gene>
<dbReference type="HOGENOM" id="CLU_1141058_0_0_11"/>
<name>A0A0F6Z3Y3_9CORY</name>
<dbReference type="RefSeq" id="WP_003863727.1">
    <property type="nucleotide sequence ID" value="NZ_CP011309.1"/>
</dbReference>
<keyword evidence="1" id="KW-0812">Transmembrane</keyword>
<reference evidence="2 3" key="1">
    <citation type="submission" date="2015-04" db="EMBL/GenBank/DDBJ databases">
        <title>Complete Genome Sequence of Brevibacterium flavum ATCC 15168.</title>
        <authorList>
            <person name="Ahn J."/>
            <person name="Park G."/>
            <person name="Jeon W."/>
            <person name="Jang Y."/>
            <person name="Jang M."/>
            <person name="Lee H."/>
            <person name="Lee H."/>
        </authorList>
    </citation>
    <scope>NUCLEOTIDE SEQUENCE [LARGE SCALE GENOMIC DNA]</scope>
    <source>
        <strain evidence="2 3">ATCC 15168</strain>
    </source>
</reference>
<evidence type="ECO:0000313" key="2">
    <source>
        <dbReference type="EMBL" id="AKF26215.1"/>
    </source>
</evidence>
<organism evidence="2 3">
    <name type="scientific">[Brevibacterium] flavum</name>
    <dbReference type="NCBI Taxonomy" id="92706"/>
    <lineage>
        <taxon>Bacteria</taxon>
        <taxon>Bacillati</taxon>
        <taxon>Actinomycetota</taxon>
        <taxon>Actinomycetes</taxon>
        <taxon>Mycobacteriales</taxon>
        <taxon>Corynebacteriaceae</taxon>
        <taxon>Corynebacterium</taxon>
    </lineage>
</organism>
<sequence>MSVIEGKYQLKPQGRGGLWWSIVGVAVVLLLLPTLINLVVPDKTNDYKQLEIDLLGVDWSVPITTEESAAVLCEETSDEITQKYWDCNGDTTVVTMIVEGVKDPSNTLRRMVGSSLITSVDDSLEAVSSEDGRAHALYVPGQQEGSLWTLPIVALSVQGSGDYEDLTAIAIINGTSLDYYSTHIWSSMAADRGLPYQQDFPLILEEEPWQDTPGGDLPFELPNDFFDQYPDLFGPGSVIPNLEGESL</sequence>
<keyword evidence="1" id="KW-1133">Transmembrane helix</keyword>
<evidence type="ECO:0000313" key="3">
    <source>
        <dbReference type="Proteomes" id="UP000034037"/>
    </source>
</evidence>
<dbReference type="EMBL" id="CP011309">
    <property type="protein sequence ID" value="AKF26215.1"/>
    <property type="molecule type" value="Genomic_DNA"/>
</dbReference>
<dbReference type="PATRIC" id="fig|92706.3.peg.185"/>
<keyword evidence="3" id="KW-1185">Reference proteome</keyword>
<feature type="transmembrane region" description="Helical" evidence="1">
    <location>
        <begin position="18"/>
        <end position="40"/>
    </location>
</feature>
<proteinExistence type="predicted"/>